<proteinExistence type="inferred from homology"/>
<evidence type="ECO:0000256" key="1">
    <source>
        <dbReference type="ARBA" id="ARBA00004651"/>
    </source>
</evidence>
<gene>
    <name evidence="8" type="ORF">FY550_03745</name>
</gene>
<reference evidence="8 9" key="1">
    <citation type="submission" date="2019-08" db="EMBL/GenBank/DDBJ databases">
        <title>Complete genome sequence of Kushneria sp. YCWA18, a halophilic phosphate-solubilizing bacterium isolated from Daqiao saltern in China.</title>
        <authorList>
            <person name="Du G.-X."/>
            <person name="Qu L.-Y."/>
        </authorList>
    </citation>
    <scope>NUCLEOTIDE SEQUENCE [LARGE SCALE GENOMIC DNA]</scope>
    <source>
        <strain evidence="8 9">YCWA18</strain>
    </source>
</reference>
<evidence type="ECO:0000256" key="6">
    <source>
        <dbReference type="RuleBase" id="RU003942"/>
    </source>
</evidence>
<evidence type="ECO:0000256" key="2">
    <source>
        <dbReference type="ARBA" id="ARBA00022475"/>
    </source>
</evidence>
<dbReference type="EMBL" id="CP043420">
    <property type="protein sequence ID" value="QEL10340.1"/>
    <property type="molecule type" value="Genomic_DNA"/>
</dbReference>
<keyword evidence="5 7" id="KW-0472">Membrane</keyword>
<name>A0A5C0ZUW0_9GAMM</name>
<dbReference type="InterPro" id="IPR045324">
    <property type="entry name" value="Small_multidrug_res"/>
</dbReference>
<feature type="transmembrane region" description="Helical" evidence="7">
    <location>
        <begin position="91"/>
        <end position="108"/>
    </location>
</feature>
<comment type="subcellular location">
    <subcellularLocation>
        <location evidence="1 6">Cell membrane</location>
        <topology evidence="1 6">Multi-pass membrane protein</topology>
    </subcellularLocation>
</comment>
<dbReference type="Gene3D" id="1.10.3730.20">
    <property type="match status" value="1"/>
</dbReference>
<keyword evidence="2" id="KW-1003">Cell membrane</keyword>
<dbReference type="Proteomes" id="UP000322553">
    <property type="component" value="Chromosome"/>
</dbReference>
<comment type="similarity">
    <text evidence="6">Belongs to the drug/metabolite transporter (DMT) superfamily. Small multidrug resistance (SMR) (TC 2.A.7.1) family.</text>
</comment>
<feature type="transmembrane region" description="Helical" evidence="7">
    <location>
        <begin position="64"/>
        <end position="85"/>
    </location>
</feature>
<dbReference type="GO" id="GO:0005886">
    <property type="term" value="C:plasma membrane"/>
    <property type="evidence" value="ECO:0007669"/>
    <property type="project" value="UniProtKB-SubCell"/>
</dbReference>
<evidence type="ECO:0000313" key="9">
    <source>
        <dbReference type="Proteomes" id="UP000322553"/>
    </source>
</evidence>
<evidence type="ECO:0000256" key="5">
    <source>
        <dbReference type="ARBA" id="ARBA00023136"/>
    </source>
</evidence>
<dbReference type="GO" id="GO:0022857">
    <property type="term" value="F:transmembrane transporter activity"/>
    <property type="evidence" value="ECO:0007669"/>
    <property type="project" value="InterPro"/>
</dbReference>
<dbReference type="RefSeq" id="WP_149054368.1">
    <property type="nucleotide sequence ID" value="NZ_CP043420.1"/>
</dbReference>
<evidence type="ECO:0000256" key="4">
    <source>
        <dbReference type="ARBA" id="ARBA00022989"/>
    </source>
</evidence>
<feature type="transmembrane region" description="Helical" evidence="7">
    <location>
        <begin position="12"/>
        <end position="29"/>
    </location>
</feature>
<dbReference type="KEGG" id="kuy:FY550_03745"/>
<evidence type="ECO:0000256" key="3">
    <source>
        <dbReference type="ARBA" id="ARBA00022692"/>
    </source>
</evidence>
<dbReference type="AlphaFoldDB" id="A0A5C0ZUW0"/>
<dbReference type="InterPro" id="IPR037185">
    <property type="entry name" value="EmrE-like"/>
</dbReference>
<keyword evidence="9" id="KW-1185">Reference proteome</keyword>
<evidence type="ECO:0000256" key="7">
    <source>
        <dbReference type="SAM" id="Phobius"/>
    </source>
</evidence>
<evidence type="ECO:0000313" key="8">
    <source>
        <dbReference type="EMBL" id="QEL10340.1"/>
    </source>
</evidence>
<keyword evidence="4 7" id="KW-1133">Transmembrane helix</keyword>
<protein>
    <submittedName>
        <fullName evidence="8">Chaperonin</fullName>
    </submittedName>
</protein>
<sequence length="112" mass="11890">MTSNRVASARQWWLMLPAALCEVGWAMGAKYADSVLDWLLTLILVAASLTLATRMARHLPTSTVYTVFVGLGAAGTVAVDILFLGAPANPLTLTLVITLLIGVIGLRTRSAH</sequence>
<dbReference type="InterPro" id="IPR000390">
    <property type="entry name" value="Small_drug/metabolite_transptr"/>
</dbReference>
<accession>A0A5C0ZUW0</accession>
<organism evidence="8 9">
    <name type="scientific">Kushneria phosphatilytica</name>
    <dbReference type="NCBI Taxonomy" id="657387"/>
    <lineage>
        <taxon>Bacteria</taxon>
        <taxon>Pseudomonadati</taxon>
        <taxon>Pseudomonadota</taxon>
        <taxon>Gammaproteobacteria</taxon>
        <taxon>Oceanospirillales</taxon>
        <taxon>Halomonadaceae</taxon>
        <taxon>Kushneria</taxon>
    </lineage>
</organism>
<keyword evidence="3 6" id="KW-0812">Transmembrane</keyword>
<dbReference type="Pfam" id="PF00893">
    <property type="entry name" value="Multi_Drug_Res"/>
    <property type="match status" value="1"/>
</dbReference>
<feature type="transmembrane region" description="Helical" evidence="7">
    <location>
        <begin position="35"/>
        <end position="52"/>
    </location>
</feature>
<dbReference type="PANTHER" id="PTHR30561:SF7">
    <property type="entry name" value="GUANIDINIUM EFFLUX SYSTEM SUBUNIT GDNC-RELATED"/>
    <property type="match status" value="1"/>
</dbReference>
<dbReference type="PANTHER" id="PTHR30561">
    <property type="entry name" value="SMR FAMILY PROTON-DEPENDENT DRUG EFFLUX TRANSPORTER SUGE"/>
    <property type="match status" value="1"/>
</dbReference>
<dbReference type="SUPFAM" id="SSF103481">
    <property type="entry name" value="Multidrug resistance efflux transporter EmrE"/>
    <property type="match status" value="1"/>
</dbReference>